<reference evidence="1" key="1">
    <citation type="submission" date="2023-11" db="EMBL/GenBank/DDBJ databases">
        <title>Streptococcus anginosus urogential strains.</title>
        <authorList>
            <person name="Appleberry H."/>
            <person name="Garcia-Israel J."/>
            <person name="Wolfe A."/>
            <person name="Putonti C."/>
        </authorList>
    </citation>
    <scope>NUCLEOTIDE SEQUENCE</scope>
    <source>
        <strain evidence="1">UMB1758</strain>
    </source>
</reference>
<accession>A0AAP6BNA6</accession>
<proteinExistence type="predicted"/>
<sequence length="141" mass="15457">MEKISLNSTKLGELRFSVSEVDAPQVAIITQARQVAKRNDNGDVIENSVAKLNLSGIDIKLYQLMKQQGLDISSVVPITIEVVTDEATLKRYKVDELIGEIVDLRSAKVALKWVSRGNSGGWGGLKLILENIQIVQPKATN</sequence>
<dbReference type="EMBL" id="JAWWVP010000001">
    <property type="protein sequence ID" value="MDX5039452.1"/>
    <property type="molecule type" value="Genomic_DNA"/>
</dbReference>
<dbReference type="AlphaFoldDB" id="A0AAP6BNA6"/>
<organism evidence="1">
    <name type="scientific">Streptococcus anginosus</name>
    <dbReference type="NCBI Taxonomy" id="1328"/>
    <lineage>
        <taxon>Bacteria</taxon>
        <taxon>Bacillati</taxon>
        <taxon>Bacillota</taxon>
        <taxon>Bacilli</taxon>
        <taxon>Lactobacillales</taxon>
        <taxon>Streptococcaceae</taxon>
        <taxon>Streptococcus</taxon>
        <taxon>Streptococcus anginosus group</taxon>
    </lineage>
</organism>
<name>A0AAP6BNA6_STRAP</name>
<evidence type="ECO:0000313" key="1">
    <source>
        <dbReference type="EMBL" id="MDX5039452.1"/>
    </source>
</evidence>
<protein>
    <submittedName>
        <fullName evidence="1">Uncharacterized protein</fullName>
    </submittedName>
</protein>
<dbReference type="RefSeq" id="WP_021001774.1">
    <property type="nucleotide sequence ID" value="NZ_CP012805.1"/>
</dbReference>
<gene>
    <name evidence="1" type="ORF">SFH28_01060</name>
</gene>
<comment type="caution">
    <text evidence="1">The sequence shown here is derived from an EMBL/GenBank/DDBJ whole genome shotgun (WGS) entry which is preliminary data.</text>
</comment>